<keyword evidence="2" id="KW-1185">Reference proteome</keyword>
<sequence length="78" mass="8531">MGVFCPLMVLPLRTAVSISSKISPIDDNIEAEISVTGDLEGWLEDPWGPQYISDAAIGISRLWIKQLDAKLEKKMTGA</sequence>
<protein>
    <submittedName>
        <fullName evidence="1">Uncharacterized protein</fullName>
    </submittedName>
</protein>
<comment type="caution">
    <text evidence="1">The sequence shown here is derived from an EMBL/GenBank/DDBJ whole genome shotgun (WGS) entry which is preliminary data.</text>
</comment>
<dbReference type="EMBL" id="PQXH01000046">
    <property type="protein sequence ID" value="TGO14937.1"/>
    <property type="molecule type" value="Genomic_DNA"/>
</dbReference>
<reference evidence="1 2" key="1">
    <citation type="submission" date="2017-12" db="EMBL/GenBank/DDBJ databases">
        <title>Comparative genomics of Botrytis spp.</title>
        <authorList>
            <person name="Valero-Jimenez C.A."/>
            <person name="Tapia P."/>
            <person name="Veloso J."/>
            <person name="Silva-Moreno E."/>
            <person name="Staats M."/>
            <person name="Valdes J.H."/>
            <person name="Van Kan J.A.L."/>
        </authorList>
    </citation>
    <scope>NUCLEOTIDE SEQUENCE [LARGE SCALE GENOMIC DNA]</scope>
    <source>
        <strain evidence="1 2">Bt9001</strain>
    </source>
</reference>
<gene>
    <name evidence="1" type="ORF">BTUL_0046g00260</name>
</gene>
<dbReference type="Proteomes" id="UP000297777">
    <property type="component" value="Unassembled WGS sequence"/>
</dbReference>
<evidence type="ECO:0000313" key="2">
    <source>
        <dbReference type="Proteomes" id="UP000297777"/>
    </source>
</evidence>
<organism evidence="1 2">
    <name type="scientific">Botrytis tulipae</name>
    <dbReference type="NCBI Taxonomy" id="87230"/>
    <lineage>
        <taxon>Eukaryota</taxon>
        <taxon>Fungi</taxon>
        <taxon>Dikarya</taxon>
        <taxon>Ascomycota</taxon>
        <taxon>Pezizomycotina</taxon>
        <taxon>Leotiomycetes</taxon>
        <taxon>Helotiales</taxon>
        <taxon>Sclerotiniaceae</taxon>
        <taxon>Botrytis</taxon>
    </lineage>
</organism>
<dbReference type="AlphaFoldDB" id="A0A4Z1F1I0"/>
<proteinExistence type="predicted"/>
<name>A0A4Z1F1I0_9HELO</name>
<evidence type="ECO:0000313" key="1">
    <source>
        <dbReference type="EMBL" id="TGO14937.1"/>
    </source>
</evidence>
<accession>A0A4Z1F1I0</accession>